<protein>
    <recommendedName>
        <fullName evidence="10 14">P2X purinoceptor</fullName>
    </recommendedName>
    <alternativeName>
        <fullName evidence="10">P2X purinoceptor 3</fullName>
    </alternativeName>
</protein>
<dbReference type="GO" id="GO:0005524">
    <property type="term" value="F:ATP binding"/>
    <property type="evidence" value="ECO:0007669"/>
    <property type="project" value="UniProtKB-UniRule"/>
</dbReference>
<dbReference type="GO" id="GO:0070588">
    <property type="term" value="P:calcium ion transmembrane transport"/>
    <property type="evidence" value="ECO:0007669"/>
    <property type="project" value="TreeGrafter"/>
</dbReference>
<keyword evidence="9 14" id="KW-0407">Ion channel</keyword>
<dbReference type="GO" id="GO:0098794">
    <property type="term" value="C:postsynapse"/>
    <property type="evidence" value="ECO:0007669"/>
    <property type="project" value="GOC"/>
</dbReference>
<feature type="disulfide bond" evidence="12">
    <location>
        <begin position="115"/>
        <end position="157"/>
    </location>
</feature>
<evidence type="ECO:0000256" key="5">
    <source>
        <dbReference type="ARBA" id="ARBA00022989"/>
    </source>
</evidence>
<evidence type="ECO:0000256" key="4">
    <source>
        <dbReference type="ARBA" id="ARBA00022692"/>
    </source>
</evidence>
<feature type="transmembrane region" description="Helical" evidence="14">
    <location>
        <begin position="33"/>
        <end position="52"/>
    </location>
</feature>
<evidence type="ECO:0000256" key="12">
    <source>
        <dbReference type="PIRSR" id="PIRSR005713-2"/>
    </source>
</evidence>
<dbReference type="Ensembl" id="ENSSFOT00015001301.2">
    <property type="protein sequence ID" value="ENSSFOP00015001267.2"/>
    <property type="gene ID" value="ENSSFOG00015000840.2"/>
</dbReference>
<name>A0A8C9QZE5_SCLFO</name>
<comment type="similarity">
    <text evidence="2 10 14">Belongs to the P2X receptor family.</text>
</comment>
<organism evidence="15 16">
    <name type="scientific">Scleropages formosus</name>
    <name type="common">Asian bonytongue</name>
    <name type="synonym">Osteoglossum formosum</name>
    <dbReference type="NCBI Taxonomy" id="113540"/>
    <lineage>
        <taxon>Eukaryota</taxon>
        <taxon>Metazoa</taxon>
        <taxon>Chordata</taxon>
        <taxon>Craniata</taxon>
        <taxon>Vertebrata</taxon>
        <taxon>Euteleostomi</taxon>
        <taxon>Actinopterygii</taxon>
        <taxon>Neopterygii</taxon>
        <taxon>Teleostei</taxon>
        <taxon>Osteoglossocephala</taxon>
        <taxon>Osteoglossomorpha</taxon>
        <taxon>Osteoglossiformes</taxon>
        <taxon>Osteoglossidae</taxon>
        <taxon>Scleropages</taxon>
    </lineage>
</organism>
<feature type="disulfide bond" evidence="12">
    <location>
        <begin position="251"/>
        <end position="260"/>
    </location>
</feature>
<dbReference type="NCBIfam" id="TIGR00863">
    <property type="entry name" value="P2X"/>
    <property type="match status" value="1"/>
</dbReference>
<dbReference type="PANTHER" id="PTHR10125">
    <property type="entry name" value="P2X PURINOCEPTOR"/>
    <property type="match status" value="1"/>
</dbReference>
<evidence type="ECO:0000256" key="7">
    <source>
        <dbReference type="ARBA" id="ARBA00023136"/>
    </source>
</evidence>
<keyword evidence="6 10" id="KW-0406">Ion transport</keyword>
<keyword evidence="7 10" id="KW-0472">Membrane</keyword>
<dbReference type="GO" id="GO:0004931">
    <property type="term" value="F:extracellularly ATP-gated monoatomic cation channel activity"/>
    <property type="evidence" value="ECO:0007669"/>
    <property type="project" value="UniProtKB-UniRule"/>
</dbReference>
<reference evidence="15" key="3">
    <citation type="submission" date="2025-09" db="UniProtKB">
        <authorList>
            <consortium name="Ensembl"/>
        </authorList>
    </citation>
    <scope>IDENTIFICATION</scope>
</reference>
<keyword evidence="4 14" id="KW-0812">Transmembrane</keyword>
<evidence type="ECO:0000256" key="6">
    <source>
        <dbReference type="ARBA" id="ARBA00023065"/>
    </source>
</evidence>
<accession>A0A8C9QZE5</accession>
<evidence type="ECO:0000256" key="10">
    <source>
        <dbReference type="PIRNR" id="PIRNR005713"/>
    </source>
</evidence>
<dbReference type="InterPro" id="IPR003046">
    <property type="entry name" value="P2X3_purnocptor"/>
</dbReference>
<evidence type="ECO:0000256" key="14">
    <source>
        <dbReference type="RuleBase" id="RU000681"/>
    </source>
</evidence>
<dbReference type="Proteomes" id="UP000694397">
    <property type="component" value="Chromosome 5"/>
</dbReference>
<evidence type="ECO:0000256" key="1">
    <source>
        <dbReference type="ARBA" id="ARBA00004308"/>
    </source>
</evidence>
<comment type="subcellular location">
    <subcellularLocation>
        <location evidence="1">Endomembrane system</location>
    </subcellularLocation>
    <subcellularLocation>
        <location evidence="14">Membrane</location>
        <topology evidence="14">Multi-pass membrane protein</topology>
    </subcellularLocation>
</comment>
<evidence type="ECO:0000313" key="16">
    <source>
        <dbReference type="Proteomes" id="UP000694397"/>
    </source>
</evidence>
<dbReference type="Pfam" id="PF00864">
    <property type="entry name" value="P2X_receptor"/>
    <property type="match status" value="2"/>
</dbReference>
<feature type="binding site" evidence="11">
    <location>
        <begin position="71"/>
        <end position="73"/>
    </location>
    <ligand>
        <name>ATP</name>
        <dbReference type="ChEBI" id="CHEBI:30616"/>
        <note>ligand shared between two neighboring subunits of the homotrimer</note>
    </ligand>
</feature>
<feature type="glycosylation site" description="N-linked (GlcNAc...) asparagine" evidence="13">
    <location>
        <position position="174"/>
    </location>
</feature>
<keyword evidence="16" id="KW-1185">Reference proteome</keyword>
<keyword evidence="5 14" id="KW-1133">Transmembrane helix</keyword>
<dbReference type="Gene3D" id="1.10.287.940">
    <property type="entry name" value="atp-gated p2x4 ion channel"/>
    <property type="match status" value="1"/>
</dbReference>
<dbReference type="InterPro" id="IPR027309">
    <property type="entry name" value="P2X_extracellular_dom_sf"/>
</dbReference>
<keyword evidence="8 10" id="KW-1071">Ligand-gated ion channel</keyword>
<evidence type="ECO:0000256" key="9">
    <source>
        <dbReference type="ARBA" id="ARBA00023303"/>
    </source>
</evidence>
<dbReference type="InterPro" id="IPR001429">
    <property type="entry name" value="P2X_purnocptor"/>
</dbReference>
<dbReference type="Gene3D" id="2.60.490.10">
    <property type="entry name" value="atp-gated p2x4 ion channel domain"/>
    <property type="match status" value="1"/>
</dbReference>
<keyword evidence="11" id="KW-0547">Nucleotide-binding</keyword>
<dbReference type="GO" id="GO:0033198">
    <property type="term" value="P:response to ATP"/>
    <property type="evidence" value="ECO:0007669"/>
    <property type="project" value="InterPro"/>
</dbReference>
<feature type="binding site" evidence="11">
    <location>
        <position position="176"/>
    </location>
    <ligand>
        <name>ATP</name>
        <dbReference type="ChEBI" id="CHEBI:30616"/>
        <note>ligand shared between two neighboring subunits of the homotrimer</note>
    </ligand>
</feature>
<dbReference type="GlyCosmos" id="A0A8C9QZE5">
    <property type="glycosylation" value="1 site, No reported glycans"/>
</dbReference>
<feature type="disulfide bond" evidence="12">
    <location>
        <begin position="130"/>
        <end position="151"/>
    </location>
</feature>
<evidence type="ECO:0000256" key="11">
    <source>
        <dbReference type="PIRSR" id="PIRSR005713-1"/>
    </source>
</evidence>
<dbReference type="OrthoDB" id="494673at2759"/>
<sequence length="383" mass="43176">IQWCTGGAHACIASFFSYETTKSVVVKSWTLGLINRIVQLLILAYFIGWVFLHEKAYQVQDTAIESSVVTKVKGSGVYNKTIMDITDLVSPPQVSDTFHLDTLGPLIHFHLHFLCQLFLPLFPPFNPLVCLLPGIMTGRCVNSSNSVDSFCEVKGWCPTENDTVTTSPIMEVENFTIFIKNNIRFPMFGFAKGNLQPDITQDFLKTCSFHTQDNIYCPIFKVGDVLRFAQQDFYSIAKHGGVVAIKIGWVCDLDKSEEFCNPSYSFVRLDKKNNVSKGYNFRYAKYYKAENGTKYRTLIKAIAIRFDVIVYGAARKFNVIPTLINIVAALTSVGLGTVLCDIILLNFLKGAQQYKAKKFEEVEEEELEKQTMKLTSTLDSIVD</sequence>
<dbReference type="GeneTree" id="ENSGT01020000230351"/>
<evidence type="ECO:0000256" key="3">
    <source>
        <dbReference type="ARBA" id="ARBA00022448"/>
    </source>
</evidence>
<dbReference type="PANTHER" id="PTHR10125:SF8">
    <property type="entry name" value="P2X PURINOCEPTOR 3"/>
    <property type="match status" value="1"/>
</dbReference>
<feature type="binding site" evidence="11">
    <location>
        <begin position="280"/>
        <end position="282"/>
    </location>
    <ligand>
        <name>ATP</name>
        <dbReference type="ChEBI" id="CHEBI:30616"/>
        <note>ligand shared between two neighboring subunits of the homotrimer</note>
    </ligand>
</feature>
<dbReference type="GO" id="GO:0012505">
    <property type="term" value="C:endomembrane system"/>
    <property type="evidence" value="ECO:0007669"/>
    <property type="project" value="UniProtKB-SubCell"/>
</dbReference>
<dbReference type="InterPro" id="IPR059116">
    <property type="entry name" value="P2X_receptor"/>
</dbReference>
<feature type="transmembrane region" description="Helical" evidence="14">
    <location>
        <begin position="326"/>
        <end position="348"/>
    </location>
</feature>
<dbReference type="PRINTS" id="PR01310">
    <property type="entry name" value="P2X3RECEPTOR"/>
</dbReference>
<feature type="disulfide bond" evidence="12">
    <location>
        <begin position="207"/>
        <end position="217"/>
    </location>
</feature>
<dbReference type="PIRSF" id="PIRSF005713">
    <property type="entry name" value="P2X_purinoceptor"/>
    <property type="match status" value="1"/>
</dbReference>
<comment type="subunit">
    <text evidence="10">Homotrimer. Forms heterotrimer with P2RX2. Heterotrimeric P2RX2/3 has a ligand dose-response profile that is distinct from either homotrimeric P2RX2 or P2RX3.</text>
</comment>
<dbReference type="PRINTS" id="PR01307">
    <property type="entry name" value="P2XRECEPTOR"/>
</dbReference>
<dbReference type="GO" id="GO:0001614">
    <property type="term" value="F:purinergic nucleotide receptor activity"/>
    <property type="evidence" value="ECO:0007669"/>
    <property type="project" value="UniProtKB-UniRule"/>
</dbReference>
<reference evidence="15 16" key="1">
    <citation type="submission" date="2019-04" db="EMBL/GenBank/DDBJ databases">
        <authorList>
            <consortium name="Wellcome Sanger Institute Data Sharing"/>
        </authorList>
    </citation>
    <scope>NUCLEOTIDE SEQUENCE [LARGE SCALE GENOMIC DNA]</scope>
</reference>
<keyword evidence="3 10" id="KW-0813">Transport</keyword>
<evidence type="ECO:0000256" key="13">
    <source>
        <dbReference type="PIRSR" id="PIRSR005713-3"/>
    </source>
</evidence>
<keyword evidence="11" id="KW-0067">ATP-binding</keyword>
<dbReference type="GO" id="GO:0005886">
    <property type="term" value="C:plasma membrane"/>
    <property type="evidence" value="ECO:0007669"/>
    <property type="project" value="InterPro"/>
</dbReference>
<gene>
    <name evidence="15" type="primary">P2RX3</name>
    <name evidence="15" type="synonym">p2rx3a</name>
</gene>
<comment type="function">
    <text evidence="14">Receptor for ATP that acts as a ligand-gated ion channel.</text>
</comment>
<evidence type="ECO:0000256" key="2">
    <source>
        <dbReference type="ARBA" id="ARBA00009848"/>
    </source>
</evidence>
<keyword evidence="14" id="KW-0675">Receptor</keyword>
<dbReference type="AlphaFoldDB" id="A0A8C9QZE5"/>
<evidence type="ECO:0000313" key="15">
    <source>
        <dbReference type="Ensembl" id="ENSSFOP00015001267.2"/>
    </source>
</evidence>
<evidence type="ECO:0000256" key="8">
    <source>
        <dbReference type="ARBA" id="ARBA00023286"/>
    </source>
</evidence>
<reference evidence="15" key="2">
    <citation type="submission" date="2025-08" db="UniProtKB">
        <authorList>
            <consortium name="Ensembl"/>
        </authorList>
    </citation>
    <scope>IDENTIFICATION</scope>
</reference>
<keyword evidence="12" id="KW-1015">Disulfide bond</keyword>
<feature type="binding site" evidence="11">
    <location>
        <position position="300"/>
    </location>
    <ligand>
        <name>ATP</name>
        <dbReference type="ChEBI" id="CHEBI:30616"/>
        <note>ligand shared between two neighboring subunits of the homotrimer</note>
    </ligand>
</feature>
<proteinExistence type="inferred from homology"/>
<comment type="function">
    <text evidence="10">Extracellular ATP-activated non-selective cation channel. Plays particularly important role in sensory neurons where its activation is critical for gustatory, nociceptive responses, visceral reflexes and sensory hypersensitization.</text>
</comment>